<dbReference type="EMBL" id="RJUL01000012">
    <property type="protein sequence ID" value="ROQ19164.1"/>
    <property type="molecule type" value="Genomic_DNA"/>
</dbReference>
<evidence type="ECO:0000256" key="1">
    <source>
        <dbReference type="SAM" id="MobiDB-lite"/>
    </source>
</evidence>
<sequence>MNLQEKLAQRLNVSADKQNEIVELREEHLEMISGAAAHGSAHGSGHASGHLSVGKEIAE</sequence>
<evidence type="ECO:0000313" key="3">
    <source>
        <dbReference type="Proteomes" id="UP000268033"/>
    </source>
</evidence>
<keyword evidence="3" id="KW-1185">Reference proteome</keyword>
<feature type="region of interest" description="Disordered" evidence="1">
    <location>
        <begin position="37"/>
        <end position="59"/>
    </location>
</feature>
<dbReference type="AlphaFoldDB" id="A0A3N1NH61"/>
<feature type="compositionally biased region" description="Low complexity" evidence="1">
    <location>
        <begin position="37"/>
        <end position="50"/>
    </location>
</feature>
<proteinExistence type="predicted"/>
<accession>A0A3N1NH61</accession>
<gene>
    <name evidence="2" type="ORF">EDC28_11284</name>
</gene>
<dbReference type="STRING" id="584787.GCA_001247655_00767"/>
<evidence type="ECO:0000313" key="2">
    <source>
        <dbReference type="EMBL" id="ROQ19164.1"/>
    </source>
</evidence>
<comment type="caution">
    <text evidence="2">The sequence shown here is derived from an EMBL/GenBank/DDBJ whole genome shotgun (WGS) entry which is preliminary data.</text>
</comment>
<dbReference type="RefSeq" id="WP_050659680.1">
    <property type="nucleotide sequence ID" value="NZ_JBLXAC010000011.1"/>
</dbReference>
<protein>
    <submittedName>
        <fullName evidence="2">Uncharacterized protein</fullName>
    </submittedName>
</protein>
<dbReference type="Proteomes" id="UP000268033">
    <property type="component" value="Unassembled WGS sequence"/>
</dbReference>
<reference evidence="2 3" key="1">
    <citation type="submission" date="2018-11" db="EMBL/GenBank/DDBJ databases">
        <title>Genomic Encyclopedia of Type Strains, Phase IV (KMG-IV): sequencing the most valuable type-strain genomes for metagenomic binning, comparative biology and taxonomic classification.</title>
        <authorList>
            <person name="Goeker M."/>
        </authorList>
    </citation>
    <scope>NUCLEOTIDE SEQUENCE [LARGE SCALE GENOMIC DNA]</scope>
    <source>
        <strain evidence="2 3">DSM 21945</strain>
    </source>
</reference>
<name>A0A3N1NH61_9GAMM</name>
<organism evidence="2 3">
    <name type="scientific">Gallaecimonas pentaromativorans</name>
    <dbReference type="NCBI Taxonomy" id="584787"/>
    <lineage>
        <taxon>Bacteria</taxon>
        <taxon>Pseudomonadati</taxon>
        <taxon>Pseudomonadota</taxon>
        <taxon>Gammaproteobacteria</taxon>
        <taxon>Enterobacterales</taxon>
        <taxon>Gallaecimonadaceae</taxon>
        <taxon>Gallaecimonas</taxon>
    </lineage>
</organism>